<organism evidence="1 2">
    <name type="scientific">Shimia thalassica</name>
    <dbReference type="NCBI Taxonomy" id="1715693"/>
    <lineage>
        <taxon>Bacteria</taxon>
        <taxon>Pseudomonadati</taxon>
        <taxon>Pseudomonadota</taxon>
        <taxon>Alphaproteobacteria</taxon>
        <taxon>Rhodobacterales</taxon>
        <taxon>Roseobacteraceae</taxon>
    </lineage>
</organism>
<dbReference type="EMBL" id="CYTW01000001">
    <property type="protein sequence ID" value="CUJ83304.1"/>
    <property type="molecule type" value="Genomic_DNA"/>
</dbReference>
<keyword evidence="2" id="KW-1185">Reference proteome</keyword>
<accession>A0A0P1I0K3</accession>
<sequence>MDTITAPRRIPLATVNAPLKTEALVPFRKHTPTNWFLIGVKFDRFEGIGCDFVSKQAQSLPHFGHIHETIPKKLPLESRLKQGGSR</sequence>
<dbReference type="STRING" id="1715693.PH7735_00246"/>
<proteinExistence type="predicted"/>
<gene>
    <name evidence="1" type="ORF">PH7735_00246</name>
</gene>
<dbReference type="AlphaFoldDB" id="A0A0P1I0K3"/>
<evidence type="ECO:0000313" key="2">
    <source>
        <dbReference type="Proteomes" id="UP000051870"/>
    </source>
</evidence>
<reference evidence="2" key="1">
    <citation type="submission" date="2015-09" db="EMBL/GenBank/DDBJ databases">
        <authorList>
            <person name="Rodrigo-Torres Lidia"/>
            <person name="Arahal R.David."/>
        </authorList>
    </citation>
    <scope>NUCLEOTIDE SEQUENCE [LARGE SCALE GENOMIC DNA]</scope>
    <source>
        <strain evidence="2">CECT 7735</strain>
    </source>
</reference>
<evidence type="ECO:0000313" key="1">
    <source>
        <dbReference type="EMBL" id="CUJ83304.1"/>
    </source>
</evidence>
<name>A0A0P1I0K3_9RHOB</name>
<dbReference type="Proteomes" id="UP000051870">
    <property type="component" value="Unassembled WGS sequence"/>
</dbReference>
<protein>
    <submittedName>
        <fullName evidence="1">Uncharacterized protein</fullName>
    </submittedName>
</protein>